<sequence length="227" mass="26140">MAEQEDANARALDGVEGDGKTAILDDAWVPSDSFVHEPPVLKVTQPKCTFCEIQTRFSVALEPDAVYNIITDPNNRRVFKNIKEVCYRKVLEDDGNRQLVEVEQLGRWRFLMISGTFSSRVMVEQNRQEHQMLFNLVKQGMMRKFSGSWKIESMYASEWNSQGVDSESEVVGSWVNFHQLLEPAMVPPWPLSMYIRGVSERIIREMCSDLQIECLRLSQLNSSRSQQ</sequence>
<feature type="domain" description="DUF220" evidence="1">
    <location>
        <begin position="114"/>
        <end position="156"/>
    </location>
</feature>
<dbReference type="Gene3D" id="3.30.530.20">
    <property type="match status" value="1"/>
</dbReference>
<organism evidence="2 3">
    <name type="scientific">Sphagnum troendelagicum</name>
    <dbReference type="NCBI Taxonomy" id="128251"/>
    <lineage>
        <taxon>Eukaryota</taxon>
        <taxon>Viridiplantae</taxon>
        <taxon>Streptophyta</taxon>
        <taxon>Embryophyta</taxon>
        <taxon>Bryophyta</taxon>
        <taxon>Sphagnophytina</taxon>
        <taxon>Sphagnopsida</taxon>
        <taxon>Sphagnales</taxon>
        <taxon>Sphagnaceae</taxon>
        <taxon>Sphagnum</taxon>
    </lineage>
</organism>
<reference evidence="2" key="1">
    <citation type="submission" date="2024-02" db="EMBL/GenBank/DDBJ databases">
        <authorList>
            <consortium name="ELIXIR-Norway"/>
            <consortium name="Elixir Norway"/>
        </authorList>
    </citation>
    <scope>NUCLEOTIDE SEQUENCE</scope>
</reference>
<dbReference type="PANTHER" id="PTHR31385:SF15">
    <property type="entry name" value="COENZYME Q-BINDING PROTEIN COQ10 START DOMAIN-CONTAINING PROTEIN"/>
    <property type="match status" value="1"/>
</dbReference>
<protein>
    <recommendedName>
        <fullName evidence="1">DUF220 domain-containing protein</fullName>
    </recommendedName>
</protein>
<accession>A0ABP0UYX3</accession>
<dbReference type="EMBL" id="OZ019900">
    <property type="protein sequence ID" value="CAK9233554.1"/>
    <property type="molecule type" value="Genomic_DNA"/>
</dbReference>
<dbReference type="InterPro" id="IPR023393">
    <property type="entry name" value="START-like_dom_sf"/>
</dbReference>
<dbReference type="Pfam" id="PF02713">
    <property type="entry name" value="DUF220"/>
    <property type="match status" value="1"/>
</dbReference>
<evidence type="ECO:0000313" key="3">
    <source>
        <dbReference type="Proteomes" id="UP001497512"/>
    </source>
</evidence>
<dbReference type="SUPFAM" id="SSF55961">
    <property type="entry name" value="Bet v1-like"/>
    <property type="match status" value="1"/>
</dbReference>
<gene>
    <name evidence="2" type="ORF">CSSPTR1EN2_LOCUS21544</name>
</gene>
<proteinExistence type="predicted"/>
<name>A0ABP0UYX3_9BRYO</name>
<dbReference type="Proteomes" id="UP001497512">
    <property type="component" value="Chromosome 8"/>
</dbReference>
<dbReference type="PANTHER" id="PTHR31385">
    <property type="entry name" value="PUTATIVE (DUF220)-RELATED"/>
    <property type="match status" value="1"/>
</dbReference>
<evidence type="ECO:0000259" key="1">
    <source>
        <dbReference type="Pfam" id="PF02713"/>
    </source>
</evidence>
<dbReference type="InterPro" id="IPR003863">
    <property type="entry name" value="DUF220"/>
</dbReference>
<keyword evidence="3" id="KW-1185">Reference proteome</keyword>
<evidence type="ECO:0000313" key="2">
    <source>
        <dbReference type="EMBL" id="CAK9233554.1"/>
    </source>
</evidence>